<dbReference type="AlphaFoldDB" id="A0A166AMD6"/>
<reference evidence="2" key="2">
    <citation type="submission" date="2022-03" db="EMBL/GenBank/DDBJ databases">
        <title>Draft title - Genomic analysis of global carrot germplasm unveils the trajectory of domestication and the origin of high carotenoid orange carrot.</title>
        <authorList>
            <person name="Iorizzo M."/>
            <person name="Ellison S."/>
            <person name="Senalik D."/>
            <person name="Macko-Podgorni A."/>
            <person name="Grzebelus D."/>
            <person name="Bostan H."/>
            <person name="Rolling W."/>
            <person name="Curaba J."/>
            <person name="Simon P."/>
        </authorList>
    </citation>
    <scope>NUCLEOTIDE SEQUENCE</scope>
    <source>
        <tissue evidence="2">Leaf</tissue>
    </source>
</reference>
<evidence type="ECO:0000313" key="2">
    <source>
        <dbReference type="EMBL" id="WOG92389.1"/>
    </source>
</evidence>
<protein>
    <submittedName>
        <fullName evidence="2">Uncharacterized protein</fullName>
    </submittedName>
</protein>
<dbReference type="Proteomes" id="UP000077755">
    <property type="component" value="Chromosome 3"/>
</dbReference>
<dbReference type="EMBL" id="CP093345">
    <property type="protein sequence ID" value="WOG92389.1"/>
    <property type="molecule type" value="Genomic_DNA"/>
</dbReference>
<sequence length="69" mass="7281">MAEMETSVAQEAGPSKGMKFMPTPSLIQLTSTGCTPPASTPPTPASQPAKKKTPRKSVKSFAPPRPKKQ</sequence>
<evidence type="ECO:0000256" key="1">
    <source>
        <dbReference type="SAM" id="MobiDB-lite"/>
    </source>
</evidence>
<reference evidence="2" key="1">
    <citation type="journal article" date="2016" name="Nat. Genet.">
        <title>A high-quality carrot genome assembly provides new insights into carotenoid accumulation and asterid genome evolution.</title>
        <authorList>
            <person name="Iorizzo M."/>
            <person name="Ellison S."/>
            <person name="Senalik D."/>
            <person name="Zeng P."/>
            <person name="Satapoomin P."/>
            <person name="Huang J."/>
            <person name="Bowman M."/>
            <person name="Iovene M."/>
            <person name="Sanseverino W."/>
            <person name="Cavagnaro P."/>
            <person name="Yildiz M."/>
            <person name="Macko-Podgorni A."/>
            <person name="Moranska E."/>
            <person name="Grzebelus E."/>
            <person name="Grzebelus D."/>
            <person name="Ashrafi H."/>
            <person name="Zheng Z."/>
            <person name="Cheng S."/>
            <person name="Spooner D."/>
            <person name="Van Deynze A."/>
            <person name="Simon P."/>
        </authorList>
    </citation>
    <scope>NUCLEOTIDE SEQUENCE</scope>
    <source>
        <tissue evidence="2">Leaf</tissue>
    </source>
</reference>
<evidence type="ECO:0000313" key="3">
    <source>
        <dbReference type="Proteomes" id="UP000077755"/>
    </source>
</evidence>
<feature type="compositionally biased region" description="Basic residues" evidence="1">
    <location>
        <begin position="49"/>
        <end position="58"/>
    </location>
</feature>
<dbReference type="Gramene" id="KZN01496">
    <property type="protein sequence ID" value="KZN01496"/>
    <property type="gene ID" value="DCAR_010239"/>
</dbReference>
<name>A0A166AMD6_DAUCS</name>
<organism evidence="2 3">
    <name type="scientific">Daucus carota subsp. sativus</name>
    <name type="common">Carrot</name>
    <dbReference type="NCBI Taxonomy" id="79200"/>
    <lineage>
        <taxon>Eukaryota</taxon>
        <taxon>Viridiplantae</taxon>
        <taxon>Streptophyta</taxon>
        <taxon>Embryophyta</taxon>
        <taxon>Tracheophyta</taxon>
        <taxon>Spermatophyta</taxon>
        <taxon>Magnoliopsida</taxon>
        <taxon>eudicotyledons</taxon>
        <taxon>Gunneridae</taxon>
        <taxon>Pentapetalae</taxon>
        <taxon>asterids</taxon>
        <taxon>campanulids</taxon>
        <taxon>Apiales</taxon>
        <taxon>Apiaceae</taxon>
        <taxon>Apioideae</taxon>
        <taxon>Scandiceae</taxon>
        <taxon>Daucinae</taxon>
        <taxon>Daucus</taxon>
        <taxon>Daucus sect. Daucus</taxon>
    </lineage>
</organism>
<accession>A0A166AMD6</accession>
<proteinExistence type="predicted"/>
<feature type="region of interest" description="Disordered" evidence="1">
    <location>
        <begin position="1"/>
        <end position="69"/>
    </location>
</feature>
<keyword evidence="3" id="KW-1185">Reference proteome</keyword>
<gene>
    <name evidence="2" type="ORF">DCAR_0311655</name>
</gene>